<feature type="domain" description="TniQ" evidence="1">
    <location>
        <begin position="4"/>
        <end position="157"/>
    </location>
</feature>
<evidence type="ECO:0000313" key="3">
    <source>
        <dbReference type="Proteomes" id="UP000253628"/>
    </source>
</evidence>
<dbReference type="Pfam" id="PF06527">
    <property type="entry name" value="TniQ"/>
    <property type="match status" value="1"/>
</dbReference>
<evidence type="ECO:0000259" key="1">
    <source>
        <dbReference type="Pfam" id="PF06527"/>
    </source>
</evidence>
<dbReference type="Proteomes" id="UP000253628">
    <property type="component" value="Unassembled WGS sequence"/>
</dbReference>
<keyword evidence="3" id="KW-1185">Reference proteome</keyword>
<dbReference type="AlphaFoldDB" id="A0A366H181"/>
<gene>
    <name evidence="2" type="ORF">DFR37_11776</name>
</gene>
<accession>A0A366H181</accession>
<protein>
    <submittedName>
        <fullName evidence="2">TniQ protein</fullName>
    </submittedName>
</protein>
<dbReference type="EMBL" id="QNRQ01000017">
    <property type="protein sequence ID" value="RBP35472.1"/>
    <property type="molecule type" value="Genomic_DNA"/>
</dbReference>
<proteinExistence type="predicted"/>
<name>A0A366H181_9BURK</name>
<reference evidence="2 3" key="1">
    <citation type="submission" date="2018-06" db="EMBL/GenBank/DDBJ databases">
        <title>Genomic Encyclopedia of Type Strains, Phase IV (KMG-IV): sequencing the most valuable type-strain genomes for metagenomic binning, comparative biology and taxonomic classification.</title>
        <authorList>
            <person name="Goeker M."/>
        </authorList>
    </citation>
    <scope>NUCLEOTIDE SEQUENCE [LARGE SCALE GENOMIC DNA]</scope>
    <source>
        <strain evidence="2 3">DSM 25520</strain>
    </source>
</reference>
<sequence>MQILKPFPDELGLTHLYRLWAVNDLHGLTFGSLAKAFVSRTKDVRRDGFQLPWTPLYIHQIVSHLSGMPEQEYRARHTLMALDKNWRATHTHTPVKHSKIDVYAFKPFQSDSIASEPPLRLCLRCREEDLYLHRMTYWHRQHHIAGLDICLKHHLPLHRLDWQHAHSASNPASLQGVLPSDSLIQANIDPLLQRYFEVARHILENPAPPLYIHAHEQLLKRATEMGLGRQQVSFSGTYCYFEHELARYLYSHLPRVWLAEHFAAKFQDKAFMPDFICDDRYHIELKRLALPDMSRPIFLLLALAAVFKSAEEICLLLFDRNGPPCTV</sequence>
<dbReference type="RefSeq" id="WP_113935051.1">
    <property type="nucleotide sequence ID" value="NZ_JACCEU010000013.1"/>
</dbReference>
<organism evidence="2 3">
    <name type="scientific">Eoetvoesiella caeni</name>
    <dbReference type="NCBI Taxonomy" id="645616"/>
    <lineage>
        <taxon>Bacteria</taxon>
        <taxon>Pseudomonadati</taxon>
        <taxon>Pseudomonadota</taxon>
        <taxon>Betaproteobacteria</taxon>
        <taxon>Burkholderiales</taxon>
        <taxon>Alcaligenaceae</taxon>
        <taxon>Eoetvoesiella</taxon>
    </lineage>
</organism>
<dbReference type="OrthoDB" id="470139at2"/>
<comment type="caution">
    <text evidence="2">The sequence shown here is derived from an EMBL/GenBank/DDBJ whole genome shotgun (WGS) entry which is preliminary data.</text>
</comment>
<evidence type="ECO:0000313" key="2">
    <source>
        <dbReference type="EMBL" id="RBP35472.1"/>
    </source>
</evidence>
<dbReference type="InterPro" id="IPR009492">
    <property type="entry name" value="TniQ"/>
</dbReference>